<sequence>MASIFNTLGIGYSGLNAAQVGINTTGHNISNAEVEGYTRQRVITSAATPLQSRPGQVGNGTEVQDIKRVFDNFVFDRYNSASADKEYSDFEKQTLEELSTYFPEIDGVGIKADLAEYYNMWQTFADNPDNDAIKVALAKQTETLAKHITQTQDQVKSLQMQINDQLAVNINEVNDLAKQLADLNIAIDVAESGDMYTANDLRDKRNVIERSLSRLIGGEVNQGQLESNIQIDSNSNTRTGSYTLSVNGFNIVDGNSYHPLKISKESNEFGFYSVSYERQDGTLIPFEEEITNGKIGSILALRGGALDTTSGMPTDGVLQQVVTDLDAFAKGLIESANNLYAKSATKKMESNILSDIGPASSLVNSPLNINPGAFNIVVYDVDGNEVAQRKINIDYATSMSGVAGSNSIEGQIKAVVDDNGDSNANNDIDDFITYNFQTAADGTLRLELGMDPQFESMGYTFALKDELTTDKFASGSNFAGALGLGRYFDGDSAKNIRLNKELTDNPTKIHAGFSSAAGDNRVALDMV</sequence>
<dbReference type="PANTHER" id="PTHR30033:SF1">
    <property type="entry name" value="FLAGELLAR HOOK-ASSOCIATED PROTEIN 1"/>
    <property type="match status" value="1"/>
</dbReference>
<feature type="domain" description="Flagellar hook-associated protein FlgK helical" evidence="8">
    <location>
        <begin position="96"/>
        <end position="342"/>
    </location>
</feature>
<dbReference type="PRINTS" id="PR01005">
    <property type="entry name" value="FLGHOOKAP1"/>
</dbReference>
<dbReference type="AlphaFoldDB" id="A0A7C3C445"/>
<evidence type="ECO:0000256" key="3">
    <source>
        <dbReference type="ARBA" id="ARBA00009677"/>
    </source>
</evidence>
<dbReference type="InterPro" id="IPR053927">
    <property type="entry name" value="FlgK_helical"/>
</dbReference>
<protein>
    <recommendedName>
        <fullName evidence="4 7">Flagellar hook-associated protein 1</fullName>
        <shortName evidence="7">HAP1</shortName>
    </recommendedName>
</protein>
<evidence type="ECO:0000256" key="6">
    <source>
        <dbReference type="ARBA" id="ARBA00023143"/>
    </source>
</evidence>
<dbReference type="Proteomes" id="UP000886390">
    <property type="component" value="Unassembled WGS sequence"/>
</dbReference>
<dbReference type="InterPro" id="IPR002371">
    <property type="entry name" value="FlgK"/>
</dbReference>
<keyword evidence="9" id="KW-0969">Cilium</keyword>
<comment type="subcellular location">
    <subcellularLocation>
        <location evidence="1 7">Bacterial flagellum</location>
    </subcellularLocation>
    <subcellularLocation>
        <location evidence="2 7">Secreted</location>
    </subcellularLocation>
</comment>
<accession>A0A7C3C445</accession>
<evidence type="ECO:0000313" key="9">
    <source>
        <dbReference type="EMBL" id="HFB53808.1"/>
    </source>
</evidence>
<keyword evidence="6 7" id="KW-0975">Bacterial flagellum</keyword>
<feature type="non-terminal residue" evidence="9">
    <location>
        <position position="527"/>
    </location>
</feature>
<evidence type="ECO:0000256" key="2">
    <source>
        <dbReference type="ARBA" id="ARBA00004613"/>
    </source>
</evidence>
<proteinExistence type="inferred from homology"/>
<organism evidence="9">
    <name type="scientific">Sulfurimonas autotrophica</name>
    <dbReference type="NCBI Taxonomy" id="202747"/>
    <lineage>
        <taxon>Bacteria</taxon>
        <taxon>Pseudomonadati</taxon>
        <taxon>Campylobacterota</taxon>
        <taxon>Epsilonproteobacteria</taxon>
        <taxon>Campylobacterales</taxon>
        <taxon>Sulfurimonadaceae</taxon>
        <taxon>Sulfurimonas</taxon>
    </lineage>
</organism>
<dbReference type="GO" id="GO:0009424">
    <property type="term" value="C:bacterial-type flagellum hook"/>
    <property type="evidence" value="ECO:0007669"/>
    <property type="project" value="UniProtKB-UniRule"/>
</dbReference>
<name>A0A7C3C445_9BACT</name>
<dbReference type="GO" id="GO:0005198">
    <property type="term" value="F:structural molecule activity"/>
    <property type="evidence" value="ECO:0007669"/>
    <property type="project" value="UniProtKB-UniRule"/>
</dbReference>
<reference evidence="9" key="1">
    <citation type="journal article" date="2020" name="mSystems">
        <title>Genome- and Community-Level Interaction Insights into Carbon Utilization and Element Cycling Functions of Hydrothermarchaeota in Hydrothermal Sediment.</title>
        <authorList>
            <person name="Zhou Z."/>
            <person name="Liu Y."/>
            <person name="Xu W."/>
            <person name="Pan J."/>
            <person name="Luo Z.H."/>
            <person name="Li M."/>
        </authorList>
    </citation>
    <scope>NUCLEOTIDE SEQUENCE [LARGE SCALE GENOMIC DNA]</scope>
    <source>
        <strain evidence="9">HyVt-507</strain>
    </source>
</reference>
<evidence type="ECO:0000256" key="4">
    <source>
        <dbReference type="ARBA" id="ARBA00016244"/>
    </source>
</evidence>
<keyword evidence="9" id="KW-0966">Cell projection</keyword>
<dbReference type="GO" id="GO:0005576">
    <property type="term" value="C:extracellular region"/>
    <property type="evidence" value="ECO:0007669"/>
    <property type="project" value="UniProtKB-SubCell"/>
</dbReference>
<comment type="caution">
    <text evidence="9">The sequence shown here is derived from an EMBL/GenBank/DDBJ whole genome shotgun (WGS) entry which is preliminary data.</text>
</comment>
<keyword evidence="5 7" id="KW-0964">Secreted</keyword>
<keyword evidence="9" id="KW-0282">Flagellum</keyword>
<dbReference type="EMBL" id="DRNH01000197">
    <property type="protein sequence ID" value="HFB53808.1"/>
    <property type="molecule type" value="Genomic_DNA"/>
</dbReference>
<evidence type="ECO:0000256" key="1">
    <source>
        <dbReference type="ARBA" id="ARBA00004365"/>
    </source>
</evidence>
<dbReference type="NCBIfam" id="TIGR02492">
    <property type="entry name" value="flgK_ends"/>
    <property type="match status" value="1"/>
</dbReference>
<dbReference type="GO" id="GO:0044780">
    <property type="term" value="P:bacterial-type flagellum assembly"/>
    <property type="evidence" value="ECO:0007669"/>
    <property type="project" value="InterPro"/>
</dbReference>
<comment type="similarity">
    <text evidence="3 7">Belongs to the flagella basal body rod proteins family.</text>
</comment>
<dbReference type="PANTHER" id="PTHR30033">
    <property type="entry name" value="FLAGELLAR HOOK-ASSOCIATED PROTEIN 1"/>
    <property type="match status" value="1"/>
</dbReference>
<evidence type="ECO:0000256" key="5">
    <source>
        <dbReference type="ARBA" id="ARBA00022525"/>
    </source>
</evidence>
<evidence type="ECO:0000256" key="7">
    <source>
        <dbReference type="RuleBase" id="RU362065"/>
    </source>
</evidence>
<gene>
    <name evidence="7 9" type="primary">flgK</name>
    <name evidence="9" type="ORF">ENJ67_03670</name>
</gene>
<dbReference type="Pfam" id="PF22638">
    <property type="entry name" value="FlgK_D1"/>
    <property type="match status" value="1"/>
</dbReference>
<evidence type="ECO:0000259" key="8">
    <source>
        <dbReference type="Pfam" id="PF22638"/>
    </source>
</evidence>